<dbReference type="NCBIfam" id="TIGR00756">
    <property type="entry name" value="PPR"/>
    <property type="match status" value="1"/>
</dbReference>
<dbReference type="InterPro" id="IPR002885">
    <property type="entry name" value="PPR_rpt"/>
</dbReference>
<dbReference type="Pfam" id="PF13041">
    <property type="entry name" value="PPR_2"/>
    <property type="match status" value="1"/>
</dbReference>
<dbReference type="GeneID" id="120253654"/>
<evidence type="ECO:0000256" key="1">
    <source>
        <dbReference type="ARBA" id="ARBA00022737"/>
    </source>
</evidence>
<name>A0AB40ATD0_DIOCR</name>
<accession>A0AB40ATD0</accession>
<protein>
    <submittedName>
        <fullName evidence="4">Pentatricopeptide repeat-containing protein At3g49142</fullName>
    </submittedName>
</protein>
<dbReference type="Proteomes" id="UP001515500">
    <property type="component" value="Unplaced"/>
</dbReference>
<reference evidence="4" key="1">
    <citation type="submission" date="2025-08" db="UniProtKB">
        <authorList>
            <consortium name="RefSeq"/>
        </authorList>
    </citation>
    <scope>IDENTIFICATION</scope>
</reference>
<gene>
    <name evidence="4" type="primary">LOC120253654</name>
</gene>
<dbReference type="InterPro" id="IPR011990">
    <property type="entry name" value="TPR-like_helical_dom_sf"/>
</dbReference>
<dbReference type="AlphaFoldDB" id="A0AB40ATD0"/>
<dbReference type="GO" id="GO:0003723">
    <property type="term" value="F:RNA binding"/>
    <property type="evidence" value="ECO:0007669"/>
    <property type="project" value="InterPro"/>
</dbReference>
<dbReference type="GO" id="GO:0009451">
    <property type="term" value="P:RNA modification"/>
    <property type="evidence" value="ECO:0007669"/>
    <property type="project" value="InterPro"/>
</dbReference>
<feature type="repeat" description="PPR" evidence="2">
    <location>
        <begin position="5"/>
        <end position="39"/>
    </location>
</feature>
<evidence type="ECO:0000256" key="2">
    <source>
        <dbReference type="PROSITE-ProRule" id="PRU00708"/>
    </source>
</evidence>
<proteinExistence type="predicted"/>
<dbReference type="PANTHER" id="PTHR47926">
    <property type="entry name" value="PENTATRICOPEPTIDE REPEAT-CONTAINING PROTEIN"/>
    <property type="match status" value="1"/>
</dbReference>
<keyword evidence="3" id="KW-1185">Reference proteome</keyword>
<evidence type="ECO:0000313" key="4">
    <source>
        <dbReference type="RefSeq" id="XP_039117873.1"/>
    </source>
</evidence>
<dbReference type="RefSeq" id="XP_039117873.1">
    <property type="nucleotide sequence ID" value="XM_039261939.1"/>
</dbReference>
<evidence type="ECO:0000313" key="3">
    <source>
        <dbReference type="Proteomes" id="UP001515500"/>
    </source>
</evidence>
<dbReference type="PROSITE" id="PS51375">
    <property type="entry name" value="PPR"/>
    <property type="match status" value="1"/>
</dbReference>
<sequence>MEDRNTVAWNSVISACLMNGMENEGLELYLQMADCGILADAYTVSILLTAAAVSQWSVITGKQLHGLAVKMGLYMDTLIGNSLITMYAKNGEISDSWQKLLSLYRKRYHLLNSIVHAHLRMSNLSKRWLCMSKMKVLGFEPDEFSFVAALAAVVNSFGAILEGIHSNLVKIGMTPNAFVGSALIGISSLCDEGRNFEPDDSHIASILAACANTITVEHGRQGALSDPEIRPKMDAAVANALITMYSRAGREKQKGLLQTSTKNVISWTAMMGAMFSVATVKRHFDF</sequence>
<dbReference type="InterPro" id="IPR046960">
    <property type="entry name" value="PPR_At4g14850-like_plant"/>
</dbReference>
<organism evidence="3 4">
    <name type="scientific">Dioscorea cayennensis subsp. rotundata</name>
    <name type="common">White Guinea yam</name>
    <name type="synonym">Dioscorea rotundata</name>
    <dbReference type="NCBI Taxonomy" id="55577"/>
    <lineage>
        <taxon>Eukaryota</taxon>
        <taxon>Viridiplantae</taxon>
        <taxon>Streptophyta</taxon>
        <taxon>Embryophyta</taxon>
        <taxon>Tracheophyta</taxon>
        <taxon>Spermatophyta</taxon>
        <taxon>Magnoliopsida</taxon>
        <taxon>Liliopsida</taxon>
        <taxon>Dioscoreales</taxon>
        <taxon>Dioscoreaceae</taxon>
        <taxon>Dioscorea</taxon>
    </lineage>
</organism>
<keyword evidence="1" id="KW-0677">Repeat</keyword>
<dbReference type="Gene3D" id="1.25.40.10">
    <property type="entry name" value="Tetratricopeptide repeat domain"/>
    <property type="match status" value="2"/>
</dbReference>
<dbReference type="PROSITE" id="PS51257">
    <property type="entry name" value="PROKAR_LIPOPROTEIN"/>
    <property type="match status" value="1"/>
</dbReference>